<evidence type="ECO:0000313" key="2">
    <source>
        <dbReference type="Proteomes" id="UP000288805"/>
    </source>
</evidence>
<name>A0A438H3I4_VITVI</name>
<gene>
    <name evidence="1" type="ORF">CK203_051293</name>
</gene>
<protein>
    <submittedName>
        <fullName evidence="1">Uncharacterized protein</fullName>
    </submittedName>
</protein>
<evidence type="ECO:0000313" key="1">
    <source>
        <dbReference type="EMBL" id="RVW79146.1"/>
    </source>
</evidence>
<dbReference type="Proteomes" id="UP000288805">
    <property type="component" value="Unassembled WGS sequence"/>
</dbReference>
<sequence length="315" mass="35786">MDKESCSMTLSSTSFRQAEIKVDRGDFKAVGHVLKDSWQRKNPEEKNSPRYFAHSCENFARYAKPFSNSKCHARVSILVSPPCLCSGSTLCSHVSSRISLHFSPIRHPPFEHGPEGPLLTLRKVALRGREPPMLGCLVICHLRRPPQRPRKFPLLRVERPLVHSLCSSRSIIRRPMLTALPIEGNSDCRSRLSTRSPILIRRPSDRSLSSETLMAYCKVHDYSWFPSPTSIHFTIDGCHGILEAEILQRLYRFFQLVDPSAFTSGPQYLRGTWSAFYPGTSTDLILFGRSFTWDAPRRCGATLQPLSPTTFVQRR</sequence>
<accession>A0A438H3I4</accession>
<organism evidence="1 2">
    <name type="scientific">Vitis vinifera</name>
    <name type="common">Grape</name>
    <dbReference type="NCBI Taxonomy" id="29760"/>
    <lineage>
        <taxon>Eukaryota</taxon>
        <taxon>Viridiplantae</taxon>
        <taxon>Streptophyta</taxon>
        <taxon>Embryophyta</taxon>
        <taxon>Tracheophyta</taxon>
        <taxon>Spermatophyta</taxon>
        <taxon>Magnoliopsida</taxon>
        <taxon>eudicotyledons</taxon>
        <taxon>Gunneridae</taxon>
        <taxon>Pentapetalae</taxon>
        <taxon>rosids</taxon>
        <taxon>Vitales</taxon>
        <taxon>Vitaceae</taxon>
        <taxon>Viteae</taxon>
        <taxon>Vitis</taxon>
    </lineage>
</organism>
<reference evidence="1 2" key="1">
    <citation type="journal article" date="2018" name="PLoS Genet.">
        <title>Population sequencing reveals clonal diversity and ancestral inbreeding in the grapevine cultivar Chardonnay.</title>
        <authorList>
            <person name="Roach M.J."/>
            <person name="Johnson D.L."/>
            <person name="Bohlmann J."/>
            <person name="van Vuuren H.J."/>
            <person name="Jones S.J."/>
            <person name="Pretorius I.S."/>
            <person name="Schmidt S.A."/>
            <person name="Borneman A.R."/>
        </authorList>
    </citation>
    <scope>NUCLEOTIDE SEQUENCE [LARGE SCALE GENOMIC DNA]</scope>
    <source>
        <strain evidence="2">cv. Chardonnay</strain>
        <tissue evidence="1">Leaf</tissue>
    </source>
</reference>
<comment type="caution">
    <text evidence="1">The sequence shown here is derived from an EMBL/GenBank/DDBJ whole genome shotgun (WGS) entry which is preliminary data.</text>
</comment>
<proteinExistence type="predicted"/>
<dbReference type="EMBL" id="QGNW01000285">
    <property type="protein sequence ID" value="RVW79146.1"/>
    <property type="molecule type" value="Genomic_DNA"/>
</dbReference>
<dbReference type="AlphaFoldDB" id="A0A438H3I4"/>